<dbReference type="CDD" id="cd00761">
    <property type="entry name" value="Glyco_tranf_GTA_type"/>
    <property type="match status" value="1"/>
</dbReference>
<organism evidence="4 5">
    <name type="scientific">Mesomycoplasma neurolyticum</name>
    <dbReference type="NCBI Taxonomy" id="2120"/>
    <lineage>
        <taxon>Bacteria</taxon>
        <taxon>Bacillati</taxon>
        <taxon>Mycoplasmatota</taxon>
        <taxon>Mycoplasmoidales</taxon>
        <taxon>Metamycoplasmataceae</taxon>
        <taxon>Mesomycoplasma</taxon>
    </lineage>
</organism>
<dbReference type="EMBL" id="LR214951">
    <property type="protein sequence ID" value="VEU59091.1"/>
    <property type="molecule type" value="Genomic_DNA"/>
</dbReference>
<dbReference type="PANTHER" id="PTHR22916">
    <property type="entry name" value="GLYCOSYLTRANSFERASE"/>
    <property type="match status" value="1"/>
</dbReference>
<dbReference type="OrthoDB" id="401305at2"/>
<protein>
    <submittedName>
        <fullName evidence="4">Poly-beta-1,6-N-acetyl-D-glucosamine synthase</fullName>
        <ecNumber evidence="4">2.4.1.-</ecNumber>
    </submittedName>
</protein>
<evidence type="ECO:0000256" key="2">
    <source>
        <dbReference type="ARBA" id="ARBA00022679"/>
    </source>
</evidence>
<feature type="domain" description="Glycosyltransferase 2-like" evidence="3">
    <location>
        <begin position="7"/>
        <end position="157"/>
    </location>
</feature>
<evidence type="ECO:0000313" key="5">
    <source>
        <dbReference type="Proteomes" id="UP000289440"/>
    </source>
</evidence>
<name>A0A449A4A9_9BACT</name>
<dbReference type="Gene3D" id="3.90.550.10">
    <property type="entry name" value="Spore Coat Polysaccharide Biosynthesis Protein SpsA, Chain A"/>
    <property type="match status" value="1"/>
</dbReference>
<dbReference type="GO" id="GO:0016757">
    <property type="term" value="F:glycosyltransferase activity"/>
    <property type="evidence" value="ECO:0007669"/>
    <property type="project" value="UniProtKB-KW"/>
</dbReference>
<proteinExistence type="predicted"/>
<keyword evidence="2 4" id="KW-0808">Transferase</keyword>
<dbReference type="AlphaFoldDB" id="A0A449A4A9"/>
<reference evidence="4 5" key="1">
    <citation type="submission" date="2019-01" db="EMBL/GenBank/DDBJ databases">
        <authorList>
            <consortium name="Pathogen Informatics"/>
        </authorList>
    </citation>
    <scope>NUCLEOTIDE SEQUENCE [LARGE SCALE GENOMIC DNA]</scope>
    <source>
        <strain evidence="4 5">NCTC10166</strain>
    </source>
</reference>
<dbReference type="Pfam" id="PF00535">
    <property type="entry name" value="Glycos_transf_2"/>
    <property type="match status" value="1"/>
</dbReference>
<keyword evidence="5" id="KW-1185">Reference proteome</keyword>
<evidence type="ECO:0000259" key="3">
    <source>
        <dbReference type="Pfam" id="PF00535"/>
    </source>
</evidence>
<evidence type="ECO:0000256" key="1">
    <source>
        <dbReference type="ARBA" id="ARBA00022676"/>
    </source>
</evidence>
<dbReference type="RefSeq" id="WP_129719479.1">
    <property type="nucleotide sequence ID" value="NZ_LR214951.1"/>
</dbReference>
<sequence>MQKNKITILIPCYNKEKFYSRLFKTLLKQKDQRFNIIFLNDASIDNTFDILNKFKKNNLNKNIKIINLEKQVGIAEARNILINNCESEYFYFIDADDFISKNTIKNLNNIIYKEDKEIVLSNFRTLIKKINVFNFLVNPFVKIKNNIDYLQKGIFFVWNVLINKKWFLDKNILFKPNFIYEDFSVSIPLILSAQNFTYINKFAYSYDLNLGGASKKHNSFKIESIAENINYLYSNLENMNLYSQFKQHKIEKHFLSYIWIHMFFAWNYKKIIKNFEQFKPSLNKLINIDEKYNIEKKLKKIYKTKNLFFKNAFNNYIKVKKILKKNKTLNNK</sequence>
<keyword evidence="1 4" id="KW-0328">Glycosyltransferase</keyword>
<dbReference type="KEGG" id="mnu:NCTC10166_00045"/>
<accession>A0A449A4A9</accession>
<evidence type="ECO:0000313" key="4">
    <source>
        <dbReference type="EMBL" id="VEU59091.1"/>
    </source>
</evidence>
<dbReference type="InterPro" id="IPR029044">
    <property type="entry name" value="Nucleotide-diphossugar_trans"/>
</dbReference>
<dbReference type="Proteomes" id="UP000289440">
    <property type="component" value="Chromosome"/>
</dbReference>
<dbReference type="EC" id="2.4.1.-" evidence="4"/>
<gene>
    <name evidence="4" type="primary">pgaC</name>
    <name evidence="4" type="ORF">NCTC10166_00045</name>
</gene>
<dbReference type="PANTHER" id="PTHR22916:SF51">
    <property type="entry name" value="GLYCOSYLTRANSFERASE EPSH-RELATED"/>
    <property type="match status" value="1"/>
</dbReference>
<dbReference type="InterPro" id="IPR001173">
    <property type="entry name" value="Glyco_trans_2-like"/>
</dbReference>
<dbReference type="SUPFAM" id="SSF53448">
    <property type="entry name" value="Nucleotide-diphospho-sugar transferases"/>
    <property type="match status" value="1"/>
</dbReference>